<dbReference type="Pfam" id="PF00543">
    <property type="entry name" value="P-II"/>
    <property type="match status" value="1"/>
</dbReference>
<dbReference type="Gene3D" id="3.30.70.120">
    <property type="match status" value="1"/>
</dbReference>
<dbReference type="EMBL" id="SJPH01000003">
    <property type="protein sequence ID" value="TWT46478.1"/>
    <property type="molecule type" value="Genomic_DNA"/>
</dbReference>
<name>A0A5C5W676_9BACT</name>
<dbReference type="InterPro" id="IPR002187">
    <property type="entry name" value="N-reg_PII"/>
</dbReference>
<dbReference type="GO" id="GO:0006808">
    <property type="term" value="P:regulation of nitrogen utilization"/>
    <property type="evidence" value="ECO:0007669"/>
    <property type="project" value="InterPro"/>
</dbReference>
<comment type="caution">
    <text evidence="2">The sequence shown here is derived from an EMBL/GenBank/DDBJ whole genome shotgun (WGS) entry which is preliminary data.</text>
</comment>
<dbReference type="PANTHER" id="PTHR30115">
    <property type="entry name" value="NITROGEN REGULATORY PROTEIN P-II"/>
    <property type="match status" value="1"/>
</dbReference>
<accession>A0A5C5W676</accession>
<feature type="modified residue" description="O-UMP-tyrosine" evidence="1">
    <location>
        <position position="51"/>
    </location>
</feature>
<reference evidence="2 3" key="1">
    <citation type="submission" date="2019-02" db="EMBL/GenBank/DDBJ databases">
        <title>Deep-cultivation of Planctomycetes and their phenomic and genomic characterization uncovers novel biology.</title>
        <authorList>
            <person name="Wiegand S."/>
            <person name="Jogler M."/>
            <person name="Boedeker C."/>
            <person name="Pinto D."/>
            <person name="Vollmers J."/>
            <person name="Rivas-Marin E."/>
            <person name="Kohn T."/>
            <person name="Peeters S.H."/>
            <person name="Heuer A."/>
            <person name="Rast P."/>
            <person name="Oberbeckmann S."/>
            <person name="Bunk B."/>
            <person name="Jeske O."/>
            <person name="Meyerdierks A."/>
            <person name="Storesund J.E."/>
            <person name="Kallscheuer N."/>
            <person name="Luecker S."/>
            <person name="Lage O.M."/>
            <person name="Pohl T."/>
            <person name="Merkel B.J."/>
            <person name="Hornburger P."/>
            <person name="Mueller R.-W."/>
            <person name="Bruemmer F."/>
            <person name="Labrenz M."/>
            <person name="Spormann A.M."/>
            <person name="Op Den Camp H."/>
            <person name="Overmann J."/>
            <person name="Amann R."/>
            <person name="Jetten M.S.M."/>
            <person name="Mascher T."/>
            <person name="Medema M.H."/>
            <person name="Devos D.P."/>
            <person name="Kaster A.-K."/>
            <person name="Ovreas L."/>
            <person name="Rohde M."/>
            <person name="Galperin M.Y."/>
            <person name="Jogler C."/>
        </authorList>
    </citation>
    <scope>NUCLEOTIDE SEQUENCE [LARGE SCALE GENOMIC DNA]</scope>
    <source>
        <strain evidence="2 3">Pla111</strain>
    </source>
</reference>
<protein>
    <submittedName>
        <fullName evidence="2">Nitrogen regulatory protein P-II</fullName>
    </submittedName>
</protein>
<sequence>MKQIVAVVKPFLVERVLEALRRAPLEAMWVTEVKGVGKQKSYLDQYTDSEYSEGFLPKVELNLMVDDPRVDEVVERIIEVARTGRMGDGKILVLPATAVDAALASED</sequence>
<keyword evidence="3" id="KW-1185">Reference proteome</keyword>
<evidence type="ECO:0000256" key="1">
    <source>
        <dbReference type="PIRSR" id="PIRSR602187-50"/>
    </source>
</evidence>
<keyword evidence="1" id="KW-0597">Phosphoprotein</keyword>
<dbReference type="GO" id="GO:0005524">
    <property type="term" value="F:ATP binding"/>
    <property type="evidence" value="ECO:0007669"/>
    <property type="project" value="TreeGrafter"/>
</dbReference>
<organism evidence="2 3">
    <name type="scientific">Botrimarina hoheduenensis</name>
    <dbReference type="NCBI Taxonomy" id="2528000"/>
    <lineage>
        <taxon>Bacteria</taxon>
        <taxon>Pseudomonadati</taxon>
        <taxon>Planctomycetota</taxon>
        <taxon>Planctomycetia</taxon>
        <taxon>Pirellulales</taxon>
        <taxon>Lacipirellulaceae</taxon>
        <taxon>Botrimarina</taxon>
    </lineage>
</organism>
<evidence type="ECO:0000313" key="2">
    <source>
        <dbReference type="EMBL" id="TWT46478.1"/>
    </source>
</evidence>
<proteinExistence type="predicted"/>
<dbReference type="GO" id="GO:0005829">
    <property type="term" value="C:cytosol"/>
    <property type="evidence" value="ECO:0007669"/>
    <property type="project" value="TreeGrafter"/>
</dbReference>
<dbReference type="RefSeq" id="WP_146573025.1">
    <property type="nucleotide sequence ID" value="NZ_SJPH01000003.1"/>
</dbReference>
<evidence type="ECO:0000313" key="3">
    <source>
        <dbReference type="Proteomes" id="UP000318995"/>
    </source>
</evidence>
<dbReference type="SUPFAM" id="SSF54913">
    <property type="entry name" value="GlnB-like"/>
    <property type="match status" value="1"/>
</dbReference>
<dbReference type="SMART" id="SM00938">
    <property type="entry name" value="P-II"/>
    <property type="match status" value="1"/>
</dbReference>
<dbReference type="GO" id="GO:0030234">
    <property type="term" value="F:enzyme regulator activity"/>
    <property type="evidence" value="ECO:0007669"/>
    <property type="project" value="InterPro"/>
</dbReference>
<dbReference type="PROSITE" id="PS51343">
    <property type="entry name" value="PII_GLNB_DOM"/>
    <property type="match status" value="1"/>
</dbReference>
<dbReference type="Proteomes" id="UP000318995">
    <property type="component" value="Unassembled WGS sequence"/>
</dbReference>
<dbReference type="InterPro" id="IPR015867">
    <property type="entry name" value="N-reg_PII/ATP_PRibTrfase_C"/>
</dbReference>
<gene>
    <name evidence="2" type="primary">glnB_2</name>
    <name evidence="2" type="ORF">Pla111_15740</name>
</gene>
<dbReference type="PANTHER" id="PTHR30115:SF11">
    <property type="entry name" value="NITROGEN REGULATORY PROTEIN P-II HOMOLOG"/>
    <property type="match status" value="1"/>
</dbReference>
<dbReference type="InterPro" id="IPR011322">
    <property type="entry name" value="N-reg_PII-like_a/b"/>
</dbReference>
<dbReference type="PRINTS" id="PR00340">
    <property type="entry name" value="PIIGLNB"/>
</dbReference>
<dbReference type="OrthoDB" id="9802729at2"/>
<dbReference type="AlphaFoldDB" id="A0A5C5W676"/>